<keyword evidence="1" id="KW-0472">Membrane</keyword>
<proteinExistence type="predicted"/>
<organism evidence="2 3">
    <name type="scientific">Ash yellows phytoplasma</name>
    <dbReference type="NCBI Taxonomy" id="35780"/>
    <lineage>
        <taxon>Bacteria</taxon>
        <taxon>Bacillati</taxon>
        <taxon>Mycoplasmatota</taxon>
        <taxon>Mollicutes</taxon>
        <taxon>Acholeplasmatales</taxon>
        <taxon>Acholeplasmataceae</taxon>
        <taxon>Candidatus Phytoplasma</taxon>
        <taxon>16SrVII (Ash yellows group)</taxon>
    </lineage>
</organism>
<keyword evidence="3" id="KW-1185">Reference proteome</keyword>
<dbReference type="EMBL" id="CP146843">
    <property type="protein sequence ID" value="WYY26179.1"/>
    <property type="molecule type" value="Genomic_DNA"/>
</dbReference>
<evidence type="ECO:0000313" key="2">
    <source>
        <dbReference type="EMBL" id="WYY26179.1"/>
    </source>
</evidence>
<evidence type="ECO:0000256" key="1">
    <source>
        <dbReference type="SAM" id="Phobius"/>
    </source>
</evidence>
<protein>
    <recommendedName>
        <fullName evidence="4">Restriction endonuclease type IV Mrr domain-containing protein</fullName>
    </recommendedName>
</protein>
<feature type="transmembrane region" description="Helical" evidence="1">
    <location>
        <begin position="149"/>
        <end position="171"/>
    </location>
</feature>
<gene>
    <name evidence="2" type="ORF">AshY1_00230</name>
</gene>
<keyword evidence="1" id="KW-1133">Transmembrane helix</keyword>
<keyword evidence="1" id="KW-0812">Transmembrane</keyword>
<dbReference type="Proteomes" id="UP001484199">
    <property type="component" value="Chromosome"/>
</dbReference>
<reference evidence="2" key="1">
    <citation type="submission" date="2024-03" db="EMBL/GenBank/DDBJ databases">
        <title>The Complete Genome of 'Candidatus Phytoplasma fraxini' AshY1 from the Ash Yellows Group.</title>
        <authorList>
            <person name="Boehm J.W."/>
            <person name="Huettel B."/>
            <person name="Schneider B."/>
            <person name="Kube M."/>
        </authorList>
    </citation>
    <scope>NUCLEOTIDE SEQUENCE [LARGE SCALE GENOMIC DNA]</scope>
    <source>
        <strain evidence="2">AshY1</strain>
    </source>
</reference>
<sequence length="172" mass="20702">MIKQDEILEIMQFLDKIMTNFESNEDLLKSFHETKFDEDFMNSYISENFENIGKKVYRESKKGHSKVDVLISLDDDLEYIIETKNYYSPSDLEFVYKQIISRIHHRFLYASIVLLVNGYQKDKFKQILEKINEWIELKNGIKKIKKMRIFLLFKYPTLILVMILFLILLVII</sequence>
<name>A0ABZ2U7M1_ASHYP</name>
<evidence type="ECO:0008006" key="4">
    <source>
        <dbReference type="Google" id="ProtNLM"/>
    </source>
</evidence>
<evidence type="ECO:0000313" key="3">
    <source>
        <dbReference type="Proteomes" id="UP001484199"/>
    </source>
</evidence>
<accession>A0ABZ2U7M1</accession>